<dbReference type="Pfam" id="PF11743">
    <property type="entry name" value="DUF3301"/>
    <property type="match status" value="1"/>
</dbReference>
<reference evidence="3" key="1">
    <citation type="submission" date="2020-01" db="EMBL/GenBank/DDBJ databases">
        <title>'Steroidobacter agaridevorans' sp. nov., agar-degrading bacteria isolated from rhizosphere soils.</title>
        <authorList>
            <person name="Ikenaga M."/>
            <person name="Kataoka M."/>
            <person name="Murouchi A."/>
            <person name="Katsuragi S."/>
            <person name="Sakai M."/>
        </authorList>
    </citation>
    <scope>NUCLEOTIDE SEQUENCE [LARGE SCALE GENOMIC DNA]</scope>
    <source>
        <strain evidence="3">YU21-B</strain>
    </source>
</reference>
<dbReference type="InterPro" id="IPR021732">
    <property type="entry name" value="DUF3301"/>
</dbReference>
<comment type="caution">
    <text evidence="2">The sequence shown here is derived from an EMBL/GenBank/DDBJ whole genome shotgun (WGS) entry which is preliminary data.</text>
</comment>
<dbReference type="EMBL" id="BLJN01000001">
    <property type="protein sequence ID" value="GFE79028.1"/>
    <property type="molecule type" value="Genomic_DNA"/>
</dbReference>
<keyword evidence="3" id="KW-1185">Reference proteome</keyword>
<evidence type="ECO:0008006" key="4">
    <source>
        <dbReference type="Google" id="ProtNLM"/>
    </source>
</evidence>
<dbReference type="RefSeq" id="WP_235936790.1">
    <property type="nucleotide sequence ID" value="NZ_BLJN01000001.1"/>
</dbReference>
<name>A0A829Y815_9GAMM</name>
<organism evidence="2 3">
    <name type="scientific">Steroidobacter agaridevorans</name>
    <dbReference type="NCBI Taxonomy" id="2695856"/>
    <lineage>
        <taxon>Bacteria</taxon>
        <taxon>Pseudomonadati</taxon>
        <taxon>Pseudomonadota</taxon>
        <taxon>Gammaproteobacteria</taxon>
        <taxon>Steroidobacterales</taxon>
        <taxon>Steroidobacteraceae</taxon>
        <taxon>Steroidobacter</taxon>
    </lineage>
</organism>
<dbReference type="AlphaFoldDB" id="A0A829Y815"/>
<feature type="region of interest" description="Disordered" evidence="1">
    <location>
        <begin position="100"/>
        <end position="178"/>
    </location>
</feature>
<sequence>MQLGWGALVLIVMSAAGLWFLRDSLAARERANAAAMEACQRLSLQFLDGTVAFARLAFTREQGQLAIRRTYVFDYTANSIERRQGFVILLGRRVESVGYAPGEERRGQPQPPAPSISLSATFTPPPPAEPPAPGPVESAQVFDLADWRARRRGTEQQQPPSQRRTGATDHTNGQDHHQ</sequence>
<feature type="compositionally biased region" description="Polar residues" evidence="1">
    <location>
        <begin position="155"/>
        <end position="171"/>
    </location>
</feature>
<feature type="compositionally biased region" description="Basic and acidic residues" evidence="1">
    <location>
        <begin position="145"/>
        <end position="154"/>
    </location>
</feature>
<feature type="compositionally biased region" description="Pro residues" evidence="1">
    <location>
        <begin position="123"/>
        <end position="134"/>
    </location>
</feature>
<evidence type="ECO:0000313" key="2">
    <source>
        <dbReference type="EMBL" id="GFE79028.1"/>
    </source>
</evidence>
<evidence type="ECO:0000256" key="1">
    <source>
        <dbReference type="SAM" id="MobiDB-lite"/>
    </source>
</evidence>
<protein>
    <recommendedName>
        <fullName evidence="4">DUF3301 domain-containing protein</fullName>
    </recommendedName>
</protein>
<gene>
    <name evidence="2" type="ORF">GCM10011487_10280</name>
</gene>
<dbReference type="Proteomes" id="UP000445000">
    <property type="component" value="Unassembled WGS sequence"/>
</dbReference>
<evidence type="ECO:0000313" key="3">
    <source>
        <dbReference type="Proteomes" id="UP000445000"/>
    </source>
</evidence>
<proteinExistence type="predicted"/>
<accession>A0A829Y815</accession>